<proteinExistence type="predicted"/>
<protein>
    <submittedName>
        <fullName evidence="1">Uncharacterized protein</fullName>
    </submittedName>
</protein>
<dbReference type="AlphaFoldDB" id="A0A6C0IYT4"/>
<reference evidence="1" key="1">
    <citation type="journal article" date="2020" name="Nature">
        <title>Giant virus diversity and host interactions through global metagenomics.</title>
        <authorList>
            <person name="Schulz F."/>
            <person name="Roux S."/>
            <person name="Paez-Espino D."/>
            <person name="Jungbluth S."/>
            <person name="Walsh D.A."/>
            <person name="Denef V.J."/>
            <person name="McMahon K.D."/>
            <person name="Konstantinidis K.T."/>
            <person name="Eloe-Fadrosh E.A."/>
            <person name="Kyrpides N.C."/>
            <person name="Woyke T."/>
        </authorList>
    </citation>
    <scope>NUCLEOTIDE SEQUENCE</scope>
    <source>
        <strain evidence="1">GVMAG-M-3300025572-1</strain>
    </source>
</reference>
<sequence length="42" mass="4389">MGCSFGLLVGLEILGLNSVGQVESCHRLTEVNLQLASPSTQS</sequence>
<accession>A0A6C0IYT4</accession>
<dbReference type="EMBL" id="MN740283">
    <property type="protein sequence ID" value="QHT97606.1"/>
    <property type="molecule type" value="Genomic_DNA"/>
</dbReference>
<organism evidence="1">
    <name type="scientific">viral metagenome</name>
    <dbReference type="NCBI Taxonomy" id="1070528"/>
    <lineage>
        <taxon>unclassified sequences</taxon>
        <taxon>metagenomes</taxon>
        <taxon>organismal metagenomes</taxon>
    </lineage>
</organism>
<name>A0A6C0IYT4_9ZZZZ</name>
<evidence type="ECO:0000313" key="1">
    <source>
        <dbReference type="EMBL" id="QHT97606.1"/>
    </source>
</evidence>